<accession>A0ABR7EWW9</accession>
<name>A0ABR7EWW9_9FIRM</name>
<dbReference type="InterPro" id="IPR011032">
    <property type="entry name" value="GroES-like_sf"/>
</dbReference>
<reference evidence="2 3" key="1">
    <citation type="submission" date="2020-08" db="EMBL/GenBank/DDBJ databases">
        <title>Genome public.</title>
        <authorList>
            <person name="Liu C."/>
            <person name="Sun Q."/>
        </authorList>
    </citation>
    <scope>NUCLEOTIDE SEQUENCE [LARGE SCALE GENOMIC DNA]</scope>
    <source>
        <strain evidence="2 3">NSJ-36</strain>
    </source>
</reference>
<evidence type="ECO:0000313" key="3">
    <source>
        <dbReference type="Proteomes" id="UP000647235"/>
    </source>
</evidence>
<organism evidence="2 3">
    <name type="scientific">Dorea hominis</name>
    <dbReference type="NCBI Taxonomy" id="2763040"/>
    <lineage>
        <taxon>Bacteria</taxon>
        <taxon>Bacillati</taxon>
        <taxon>Bacillota</taxon>
        <taxon>Clostridia</taxon>
        <taxon>Lachnospirales</taxon>
        <taxon>Lachnospiraceae</taxon>
        <taxon>Dorea</taxon>
    </lineage>
</organism>
<dbReference type="EMBL" id="JACOOY010000010">
    <property type="protein sequence ID" value="MBC5665350.1"/>
    <property type="molecule type" value="Genomic_DNA"/>
</dbReference>
<comment type="caution">
    <text evidence="2">The sequence shown here is derived from an EMBL/GenBank/DDBJ whole genome shotgun (WGS) entry which is preliminary data.</text>
</comment>
<keyword evidence="3" id="KW-1185">Reference proteome</keyword>
<proteinExistence type="predicted"/>
<evidence type="ECO:0000313" key="2">
    <source>
        <dbReference type="EMBL" id="MBC5665852.1"/>
    </source>
</evidence>
<dbReference type="Proteomes" id="UP000647235">
    <property type="component" value="Unassembled WGS sequence"/>
</dbReference>
<feature type="non-terminal residue" evidence="2">
    <location>
        <position position="40"/>
    </location>
</feature>
<sequence length="40" mass="4459">MSNLPEKMKAIVAYAPGDYRFEMVDTPRAGEGEMILKVEA</sequence>
<dbReference type="EMBL" id="JACOOY010000016">
    <property type="protein sequence ID" value="MBC5665852.1"/>
    <property type="molecule type" value="Genomic_DNA"/>
</dbReference>
<gene>
    <name evidence="1" type="ORF">H8S07_08670</name>
    <name evidence="2" type="ORF">H8S07_11375</name>
</gene>
<protein>
    <submittedName>
        <fullName evidence="2">Erythritol/L-threitol dehydrogenase</fullName>
    </submittedName>
</protein>
<dbReference type="SUPFAM" id="SSF50129">
    <property type="entry name" value="GroES-like"/>
    <property type="match status" value="1"/>
</dbReference>
<evidence type="ECO:0000313" key="1">
    <source>
        <dbReference type="EMBL" id="MBC5665350.1"/>
    </source>
</evidence>
<dbReference type="Gene3D" id="3.90.180.10">
    <property type="entry name" value="Medium-chain alcohol dehydrogenases, catalytic domain"/>
    <property type="match status" value="1"/>
</dbReference>